<reference evidence="1" key="1">
    <citation type="submission" date="2023-04" db="EMBL/GenBank/DDBJ databases">
        <authorList>
            <consortium name="ELIXIR-Norway"/>
        </authorList>
    </citation>
    <scope>NUCLEOTIDE SEQUENCE [LARGE SCALE GENOMIC DNA]</scope>
</reference>
<gene>
    <name evidence="1" type="ORF">MRATA1EN1_LOCUS28670</name>
</gene>
<organism evidence="1 2">
    <name type="scientific">Rangifer tarandus platyrhynchus</name>
    <name type="common">Svalbard reindeer</name>
    <dbReference type="NCBI Taxonomy" id="3082113"/>
    <lineage>
        <taxon>Eukaryota</taxon>
        <taxon>Metazoa</taxon>
        <taxon>Chordata</taxon>
        <taxon>Craniata</taxon>
        <taxon>Vertebrata</taxon>
        <taxon>Euteleostomi</taxon>
        <taxon>Mammalia</taxon>
        <taxon>Eutheria</taxon>
        <taxon>Laurasiatheria</taxon>
        <taxon>Artiodactyla</taxon>
        <taxon>Ruminantia</taxon>
        <taxon>Pecora</taxon>
        <taxon>Cervidae</taxon>
        <taxon>Odocoileinae</taxon>
        <taxon>Rangifer</taxon>
    </lineage>
</organism>
<dbReference type="Proteomes" id="UP001176941">
    <property type="component" value="Chromosome 9"/>
</dbReference>
<accession>A0ABN9A0D8</accession>
<proteinExistence type="predicted"/>
<name>A0ABN9A0D8_RANTA</name>
<evidence type="ECO:0000313" key="2">
    <source>
        <dbReference type="Proteomes" id="UP001176941"/>
    </source>
</evidence>
<dbReference type="EMBL" id="OX459945">
    <property type="protein sequence ID" value="CAI9179708.1"/>
    <property type="molecule type" value="Genomic_DNA"/>
</dbReference>
<sequence>MRTRRLPSATSLELFTFYGYLSMSYNSNLDDAALKSTTLRKNCRSISIGMGTRCPLTIMTPPPPCDLSGGTNGKESACNAGEPSLILGLGRSPGKGHGHPPQYSCLENSRDKGAWQAAVHGVTKSRTQLTDQHVSV</sequence>
<keyword evidence="2" id="KW-1185">Reference proteome</keyword>
<evidence type="ECO:0000313" key="1">
    <source>
        <dbReference type="EMBL" id="CAI9179708.1"/>
    </source>
</evidence>
<protein>
    <submittedName>
        <fullName evidence="1">Uncharacterized protein</fullName>
    </submittedName>
</protein>